<proteinExistence type="predicted"/>
<dbReference type="HOGENOM" id="CLU_1979769_0_0_5"/>
<dbReference type="EnsemblBacteria" id="CAK09433">
    <property type="protein sequence ID" value="CAK09433"/>
    <property type="gene ID" value="RL3943"/>
</dbReference>
<accession>Q1MC98</accession>
<evidence type="ECO:0000313" key="2">
    <source>
        <dbReference type="Proteomes" id="UP000006575"/>
    </source>
</evidence>
<gene>
    <name evidence="1" type="ordered locus">RL3943</name>
</gene>
<dbReference type="KEGG" id="rle:RL3943"/>
<sequence>MLLFDLFLSLPAGSGSQKYLLLLPSDVTQPVDRLLRECKWHRPFVVGPREAQDLAYPRHLLDCSEIVWTDVDEQVSNESRETTLDPVALSMMLDLYSVAGHESLKSLIAKVALDDALALSVLPISH</sequence>
<name>Q1MC98_RHIJ3</name>
<organism evidence="1 2">
    <name type="scientific">Rhizobium johnstonii (strain DSM 114642 / LMG 32736 / 3841)</name>
    <name type="common">Rhizobium leguminosarum bv. viciae</name>
    <dbReference type="NCBI Taxonomy" id="216596"/>
    <lineage>
        <taxon>Bacteria</taxon>
        <taxon>Pseudomonadati</taxon>
        <taxon>Pseudomonadota</taxon>
        <taxon>Alphaproteobacteria</taxon>
        <taxon>Hyphomicrobiales</taxon>
        <taxon>Rhizobiaceae</taxon>
        <taxon>Rhizobium/Agrobacterium group</taxon>
        <taxon>Rhizobium</taxon>
        <taxon>Rhizobium johnstonii</taxon>
    </lineage>
</organism>
<keyword evidence="2" id="KW-1185">Reference proteome</keyword>
<dbReference type="AlphaFoldDB" id="Q1MC98"/>
<dbReference type="EMBL" id="AM236080">
    <property type="protein sequence ID" value="CAK09433.1"/>
    <property type="molecule type" value="Genomic_DNA"/>
</dbReference>
<evidence type="ECO:0000313" key="1">
    <source>
        <dbReference type="EMBL" id="CAK09433.1"/>
    </source>
</evidence>
<dbReference type="Proteomes" id="UP000006575">
    <property type="component" value="Chromosome"/>
</dbReference>
<protein>
    <submittedName>
        <fullName evidence="1">Uncharacterized protein</fullName>
    </submittedName>
</protein>
<reference evidence="1 2" key="1">
    <citation type="journal article" date="2006" name="Genome Biol.">
        <title>The genome of Rhizobium leguminosarum has recognizable core and accessory components.</title>
        <authorList>
            <person name="Young J.W."/>
            <person name="Crossman L.C."/>
            <person name="Johnston A.W.B."/>
            <person name="Thomson N.R."/>
            <person name="Ghazoui Z.F."/>
            <person name="Hull K.H."/>
            <person name="Wexler M."/>
            <person name="Curson A.R.J."/>
            <person name="Todd J.D."/>
            <person name="Poole P.S."/>
            <person name="Mauchline T.H."/>
            <person name="East A.K."/>
            <person name="Quail M.A."/>
            <person name="Churcher C."/>
            <person name="Arrowsmith C."/>
            <person name="Cherevach A."/>
            <person name="Chillingworth T."/>
            <person name="Clarke K."/>
            <person name="Cronin A."/>
            <person name="Davis P."/>
            <person name="Fraser A."/>
            <person name="Hance Z."/>
            <person name="Hauser H."/>
            <person name="Jagels K."/>
            <person name="Moule S."/>
            <person name="Mungall K."/>
            <person name="Norbertczak H."/>
            <person name="Rabbinowitsch E."/>
            <person name="Sanders M."/>
            <person name="Simmonds M."/>
            <person name="Whitehead S."/>
            <person name="Parkhill J."/>
        </authorList>
    </citation>
    <scope>NUCLEOTIDE SEQUENCE [LARGE SCALE GENOMIC DNA]</scope>
    <source>
        <strain evidence="2">DSM 114642 / LMG 32736 / 3841</strain>
    </source>
</reference>